<feature type="domain" description="Nudix hydrolase" evidence="1">
    <location>
        <begin position="55"/>
        <end position="199"/>
    </location>
</feature>
<dbReference type="InterPro" id="IPR000086">
    <property type="entry name" value="NUDIX_hydrolase_dom"/>
</dbReference>
<protein>
    <recommendedName>
        <fullName evidence="1">Nudix hydrolase domain-containing protein</fullName>
    </recommendedName>
</protein>
<proteinExistence type="predicted"/>
<dbReference type="CDD" id="cd02883">
    <property type="entry name" value="NUDIX_Hydrolase"/>
    <property type="match status" value="1"/>
</dbReference>
<dbReference type="SUPFAM" id="SSF55811">
    <property type="entry name" value="Nudix"/>
    <property type="match status" value="1"/>
</dbReference>
<evidence type="ECO:0000313" key="2">
    <source>
        <dbReference type="EMBL" id="KAJ9616632.1"/>
    </source>
</evidence>
<dbReference type="InterPro" id="IPR015797">
    <property type="entry name" value="NUDIX_hydrolase-like_dom_sf"/>
</dbReference>
<dbReference type="Gene3D" id="3.90.79.10">
    <property type="entry name" value="Nucleoside Triphosphate Pyrophosphohydrolase"/>
    <property type="match status" value="1"/>
</dbReference>
<evidence type="ECO:0000313" key="3">
    <source>
        <dbReference type="Proteomes" id="UP001172673"/>
    </source>
</evidence>
<dbReference type="Pfam" id="PF00293">
    <property type="entry name" value="NUDIX"/>
    <property type="match status" value="1"/>
</dbReference>
<gene>
    <name evidence="2" type="ORF">H2200_000351</name>
</gene>
<dbReference type="PANTHER" id="PTHR43736">
    <property type="entry name" value="ADP-RIBOSE PYROPHOSPHATASE"/>
    <property type="match status" value="1"/>
</dbReference>
<comment type="caution">
    <text evidence="2">The sequence shown here is derived from an EMBL/GenBank/DDBJ whole genome shotgun (WGS) entry which is preliminary data.</text>
</comment>
<dbReference type="PANTHER" id="PTHR43736:SF1">
    <property type="entry name" value="DIHYDRONEOPTERIN TRIPHOSPHATE DIPHOSPHATASE"/>
    <property type="match status" value="1"/>
</dbReference>
<organism evidence="2 3">
    <name type="scientific">Cladophialophora chaetospira</name>
    <dbReference type="NCBI Taxonomy" id="386627"/>
    <lineage>
        <taxon>Eukaryota</taxon>
        <taxon>Fungi</taxon>
        <taxon>Dikarya</taxon>
        <taxon>Ascomycota</taxon>
        <taxon>Pezizomycotina</taxon>
        <taxon>Eurotiomycetes</taxon>
        <taxon>Chaetothyriomycetidae</taxon>
        <taxon>Chaetothyriales</taxon>
        <taxon>Herpotrichiellaceae</taxon>
        <taxon>Cladophialophora</taxon>
    </lineage>
</organism>
<dbReference type="EMBL" id="JAPDRK010000001">
    <property type="protein sequence ID" value="KAJ9616632.1"/>
    <property type="molecule type" value="Genomic_DNA"/>
</dbReference>
<sequence length="230" mass="25142">MTNLNPESAPFIPPPIEQSLPPKFTSHPSLSTFTIPFSQHIANRLATTPPPTLVYRYVAVGALVFSNHADADEPRVLLIRRSPNDSWPLHWEIPGGAAEPEDASILHACARELYEEAGLVATSIISVVNPEGRLFVTGSGNLVCKFEFIVSVQGDASGGFPQVKLDPNEHVEYLWATERECEERRIGSGDEATALLSTDEAQRKSVLDGFRLIRDSGPRTMAEHEVSSAL</sequence>
<dbReference type="Proteomes" id="UP001172673">
    <property type="component" value="Unassembled WGS sequence"/>
</dbReference>
<accession>A0AA39CQ91</accession>
<name>A0AA39CQ91_9EURO</name>
<evidence type="ECO:0000259" key="1">
    <source>
        <dbReference type="PROSITE" id="PS51462"/>
    </source>
</evidence>
<reference evidence="2" key="1">
    <citation type="submission" date="2022-10" db="EMBL/GenBank/DDBJ databases">
        <title>Culturing micro-colonial fungi from biological soil crusts in the Mojave desert and describing Neophaeococcomyces mojavensis, and introducing the new genera and species Taxawa tesnikishii.</title>
        <authorList>
            <person name="Kurbessoian T."/>
            <person name="Stajich J.E."/>
        </authorList>
    </citation>
    <scope>NUCLEOTIDE SEQUENCE</scope>
    <source>
        <strain evidence="2">TK_41</strain>
    </source>
</reference>
<dbReference type="AlphaFoldDB" id="A0AA39CQ91"/>
<dbReference type="PROSITE" id="PS51462">
    <property type="entry name" value="NUDIX"/>
    <property type="match status" value="1"/>
</dbReference>
<keyword evidence="3" id="KW-1185">Reference proteome</keyword>